<name>A0ABR8XS80_9BACL</name>
<sequence>MNKFSRFIPSYEKEQYEDVFAKAAFTDVLSELNLGEPENTDIVKVTHSDEGSTVIEINKLMSFGNKAQVILKQYEAKSESQTDTAEVVQVWVQNGAKVVTKEYVNGELNLEQPVEIMHDVYKDYVKIPEVAEEHEELLAEIMYDPTSCISSGSCCYFEGQRYEHCGKSCGIYNNAGGGTPINAIDRCCVTHDRDLQGPMPRISVCDAHKKLIKCMDGLKGPGDTTIRTGIRADALLKGCGFI</sequence>
<evidence type="ECO:0000313" key="1">
    <source>
        <dbReference type="EMBL" id="MBD8034795.1"/>
    </source>
</evidence>
<dbReference type="SUPFAM" id="SSF48619">
    <property type="entry name" value="Phospholipase A2, PLA2"/>
    <property type="match status" value="1"/>
</dbReference>
<dbReference type="EMBL" id="JACSPW010000023">
    <property type="protein sequence ID" value="MBD8034795.1"/>
    <property type="molecule type" value="Genomic_DNA"/>
</dbReference>
<evidence type="ECO:0008006" key="3">
    <source>
        <dbReference type="Google" id="ProtNLM"/>
    </source>
</evidence>
<dbReference type="Gene3D" id="1.20.90.10">
    <property type="entry name" value="Phospholipase A2 domain"/>
    <property type="match status" value="1"/>
</dbReference>
<dbReference type="InterPro" id="IPR036444">
    <property type="entry name" value="PLipase_A2_dom_sf"/>
</dbReference>
<accession>A0ABR8XS80</accession>
<dbReference type="Proteomes" id="UP000600565">
    <property type="component" value="Unassembled WGS sequence"/>
</dbReference>
<keyword evidence="2" id="KW-1185">Reference proteome</keyword>
<gene>
    <name evidence="1" type="ORF">H9632_17160</name>
</gene>
<comment type="caution">
    <text evidence="1">The sequence shown here is derived from an EMBL/GenBank/DDBJ whole genome shotgun (WGS) entry which is preliminary data.</text>
</comment>
<proteinExistence type="predicted"/>
<evidence type="ECO:0000313" key="2">
    <source>
        <dbReference type="Proteomes" id="UP000600565"/>
    </source>
</evidence>
<dbReference type="RefSeq" id="WP_191705281.1">
    <property type="nucleotide sequence ID" value="NZ_JACSPW010000023.1"/>
</dbReference>
<protein>
    <recommendedName>
        <fullName evidence="3">Phospholipase A2 domain-containing protein</fullName>
    </recommendedName>
</protein>
<reference evidence="1 2" key="1">
    <citation type="submission" date="2020-08" db="EMBL/GenBank/DDBJ databases">
        <title>A Genomic Blueprint of the Chicken Gut Microbiome.</title>
        <authorList>
            <person name="Gilroy R."/>
            <person name="Ravi A."/>
            <person name="Getino M."/>
            <person name="Pursley I."/>
            <person name="Horton D.L."/>
            <person name="Alikhan N.-F."/>
            <person name="Baker D."/>
            <person name="Gharbi K."/>
            <person name="Hall N."/>
            <person name="Watson M."/>
            <person name="Adriaenssens E.M."/>
            <person name="Foster-Nyarko E."/>
            <person name="Jarju S."/>
            <person name="Secka A."/>
            <person name="Antonio M."/>
            <person name="Oren A."/>
            <person name="Chaudhuri R."/>
            <person name="La Ragione R.M."/>
            <person name="Hildebrand F."/>
            <person name="Pallen M.J."/>
        </authorList>
    </citation>
    <scope>NUCLEOTIDE SEQUENCE [LARGE SCALE GENOMIC DNA]</scope>
    <source>
        <strain evidence="1 2">Sa1YVA6</strain>
    </source>
</reference>
<organism evidence="1 2">
    <name type="scientific">Solibacillus merdavium</name>
    <dbReference type="NCBI Taxonomy" id="2762218"/>
    <lineage>
        <taxon>Bacteria</taxon>
        <taxon>Bacillati</taxon>
        <taxon>Bacillota</taxon>
        <taxon>Bacilli</taxon>
        <taxon>Bacillales</taxon>
        <taxon>Caryophanaceae</taxon>
        <taxon>Solibacillus</taxon>
    </lineage>
</organism>